<evidence type="ECO:0000256" key="2">
    <source>
        <dbReference type="ARBA" id="ARBA00006068"/>
    </source>
</evidence>
<evidence type="ECO:0000256" key="8">
    <source>
        <dbReference type="ARBA" id="ARBA00023136"/>
    </source>
</evidence>
<dbReference type="GO" id="GO:0005886">
    <property type="term" value="C:plasma membrane"/>
    <property type="evidence" value="ECO:0007669"/>
    <property type="project" value="UniProtKB-SubCell"/>
</dbReference>
<feature type="region of interest" description="Disordered" evidence="12">
    <location>
        <begin position="55"/>
        <end position="83"/>
    </location>
</feature>
<dbReference type="NCBIfam" id="TIGR00350">
    <property type="entry name" value="lytR_cpsA_psr"/>
    <property type="match status" value="1"/>
</dbReference>
<evidence type="ECO:0000256" key="9">
    <source>
        <dbReference type="ARBA" id="ARBA00023163"/>
    </source>
</evidence>
<evidence type="ECO:0000313" key="15">
    <source>
        <dbReference type="EMBL" id="HIZ54390.1"/>
    </source>
</evidence>
<keyword evidence="4 13" id="KW-0812">Transmembrane</keyword>
<feature type="compositionally biased region" description="Basic and acidic residues" evidence="12">
    <location>
        <begin position="55"/>
        <end position="65"/>
    </location>
</feature>
<evidence type="ECO:0000256" key="1">
    <source>
        <dbReference type="ARBA" id="ARBA00004401"/>
    </source>
</evidence>
<evidence type="ECO:0000256" key="10">
    <source>
        <dbReference type="ARBA" id="ARBA00037178"/>
    </source>
</evidence>
<feature type="compositionally biased region" description="Basic residues" evidence="12">
    <location>
        <begin position="74"/>
        <end position="83"/>
    </location>
</feature>
<keyword evidence="8 13" id="KW-0472">Membrane</keyword>
<feature type="region of interest" description="Disordered" evidence="12">
    <location>
        <begin position="1"/>
        <end position="33"/>
    </location>
</feature>
<dbReference type="Pfam" id="PF03816">
    <property type="entry name" value="LytR_cpsA_psr"/>
    <property type="match status" value="1"/>
</dbReference>
<protein>
    <recommendedName>
        <fullName evidence="11">Regulatory protein MsrR</fullName>
    </recommendedName>
</protein>
<comment type="caution">
    <text evidence="15">The sequence shown here is derived from an EMBL/GenBank/DDBJ whole genome shotgun (WGS) entry which is preliminary data.</text>
</comment>
<comment type="similarity">
    <text evidence="2">Belongs to the LytR/CpsA/Psr (LCP) family.</text>
</comment>
<dbReference type="Gene3D" id="3.40.630.190">
    <property type="entry name" value="LCP protein"/>
    <property type="match status" value="1"/>
</dbReference>
<evidence type="ECO:0000256" key="13">
    <source>
        <dbReference type="SAM" id="Phobius"/>
    </source>
</evidence>
<evidence type="ECO:0000259" key="14">
    <source>
        <dbReference type="Pfam" id="PF03816"/>
    </source>
</evidence>
<comment type="function">
    <text evidence="10">Involved in SarA attenuation. Affects resistance to oxacillin and teicoplanin, as well as the synthesis of virulence factors.</text>
</comment>
<reference evidence="15" key="2">
    <citation type="submission" date="2021-04" db="EMBL/GenBank/DDBJ databases">
        <authorList>
            <person name="Gilroy R."/>
        </authorList>
    </citation>
    <scope>NUCLEOTIDE SEQUENCE</scope>
    <source>
        <strain evidence="15">CHK172-16539</strain>
    </source>
</reference>
<keyword evidence="5" id="KW-0735">Signal-anchor</keyword>
<feature type="transmembrane region" description="Helical" evidence="13">
    <location>
        <begin position="88"/>
        <end position="109"/>
    </location>
</feature>
<feature type="compositionally biased region" description="Basic and acidic residues" evidence="12">
    <location>
        <begin position="1"/>
        <end position="18"/>
    </location>
</feature>
<feature type="compositionally biased region" description="Basic residues" evidence="12">
    <location>
        <begin position="19"/>
        <end position="31"/>
    </location>
</feature>
<dbReference type="Proteomes" id="UP000824063">
    <property type="component" value="Unassembled WGS sequence"/>
</dbReference>
<evidence type="ECO:0000256" key="4">
    <source>
        <dbReference type="ARBA" id="ARBA00022692"/>
    </source>
</evidence>
<evidence type="ECO:0000256" key="12">
    <source>
        <dbReference type="SAM" id="MobiDB-lite"/>
    </source>
</evidence>
<evidence type="ECO:0000256" key="7">
    <source>
        <dbReference type="ARBA" id="ARBA00023015"/>
    </source>
</evidence>
<reference evidence="15" key="1">
    <citation type="journal article" date="2021" name="PeerJ">
        <title>Extensive microbial diversity within the chicken gut microbiome revealed by metagenomics and culture.</title>
        <authorList>
            <person name="Gilroy R."/>
            <person name="Ravi A."/>
            <person name="Getino M."/>
            <person name="Pursley I."/>
            <person name="Horton D.L."/>
            <person name="Alikhan N.F."/>
            <person name="Baker D."/>
            <person name="Gharbi K."/>
            <person name="Hall N."/>
            <person name="Watson M."/>
            <person name="Adriaenssens E.M."/>
            <person name="Foster-Nyarko E."/>
            <person name="Jarju S."/>
            <person name="Secka A."/>
            <person name="Antonio M."/>
            <person name="Oren A."/>
            <person name="Chaudhuri R.R."/>
            <person name="La Ragione R."/>
            <person name="Hildebrand F."/>
            <person name="Pallen M.J."/>
        </authorList>
    </citation>
    <scope>NUCLEOTIDE SEQUENCE</scope>
    <source>
        <strain evidence="15">CHK172-16539</strain>
    </source>
</reference>
<evidence type="ECO:0000256" key="6">
    <source>
        <dbReference type="ARBA" id="ARBA00022989"/>
    </source>
</evidence>
<organism evidence="15 16">
    <name type="scientific">Candidatus Enterococcus avicola</name>
    <dbReference type="NCBI Taxonomy" id="2838561"/>
    <lineage>
        <taxon>Bacteria</taxon>
        <taxon>Bacillati</taxon>
        <taxon>Bacillota</taxon>
        <taxon>Bacilli</taxon>
        <taxon>Lactobacillales</taxon>
        <taxon>Enterococcaceae</taxon>
        <taxon>Enterococcus</taxon>
    </lineage>
</organism>
<proteinExistence type="inferred from homology"/>
<dbReference type="InterPro" id="IPR050922">
    <property type="entry name" value="LytR/CpsA/Psr_CW_biosynth"/>
</dbReference>
<name>A0A9D2JK24_9ENTE</name>
<dbReference type="InterPro" id="IPR004474">
    <property type="entry name" value="LytR_CpsA_psr"/>
</dbReference>
<keyword evidence="7" id="KW-0805">Transcription regulation</keyword>
<keyword evidence="6 13" id="KW-1133">Transmembrane helix</keyword>
<sequence length="378" mass="42742">MSRMERYKHVHEELERKEAKAKKNPYSRKSSKIVEEENWEEEPIYYSEETNEIYQEPRPHYEIPRGKQTIPPKVKPKKEKKRKRRGGCLSRILYLIILLLLFIGGSFILGKISAKAVDSTSSEETFNGFTASNGANNILLIGNDSREGETARADTIMILQIDGPSKKPKLISFMRDTYVTIPGFGENKINASYAFGGAELLRQTLSQNFGIETKYYAVVDFQDFSKIIDTLFPGGVAIDAEKDMSTYLDVPITKGQQQMDGHTLLQYARFRMDEEGDFGRVRRQQQVMTAIFSQLKNPLNAIKLPYAAGKTLGFTATNLPTSFLAQNSFNILKGSSGVDRLTVPVENSWDYGQSYEAGSVLLVDYDVNRQAIEKFFGN</sequence>
<feature type="domain" description="Cell envelope-related transcriptional attenuator" evidence="14">
    <location>
        <begin position="152"/>
        <end position="296"/>
    </location>
</feature>
<keyword evidence="3" id="KW-1003">Cell membrane</keyword>
<evidence type="ECO:0000256" key="11">
    <source>
        <dbReference type="ARBA" id="ARBA00040752"/>
    </source>
</evidence>
<gene>
    <name evidence="15" type="ORF">IAA20_10675</name>
</gene>
<accession>A0A9D2JK24</accession>
<dbReference type="EMBL" id="DXBN01000249">
    <property type="protein sequence ID" value="HIZ54390.1"/>
    <property type="molecule type" value="Genomic_DNA"/>
</dbReference>
<evidence type="ECO:0000313" key="16">
    <source>
        <dbReference type="Proteomes" id="UP000824063"/>
    </source>
</evidence>
<keyword evidence="9" id="KW-0804">Transcription</keyword>
<dbReference type="PANTHER" id="PTHR33392:SF8">
    <property type="entry name" value="REGULATORY PROTEIN MSRR"/>
    <property type="match status" value="1"/>
</dbReference>
<dbReference type="PANTHER" id="PTHR33392">
    <property type="entry name" value="POLYISOPRENYL-TEICHOIC ACID--PEPTIDOGLYCAN TEICHOIC ACID TRANSFERASE TAGU"/>
    <property type="match status" value="1"/>
</dbReference>
<dbReference type="AlphaFoldDB" id="A0A9D2JK24"/>
<evidence type="ECO:0000256" key="5">
    <source>
        <dbReference type="ARBA" id="ARBA00022968"/>
    </source>
</evidence>
<evidence type="ECO:0000256" key="3">
    <source>
        <dbReference type="ARBA" id="ARBA00022475"/>
    </source>
</evidence>
<comment type="subcellular location">
    <subcellularLocation>
        <location evidence="1">Cell membrane</location>
        <topology evidence="1">Single-pass type II membrane protein</topology>
    </subcellularLocation>
</comment>